<evidence type="ECO:0000256" key="6">
    <source>
        <dbReference type="ARBA" id="ARBA00023136"/>
    </source>
</evidence>
<dbReference type="InterPro" id="IPR050222">
    <property type="entry name" value="MATE_MdtK"/>
</dbReference>
<feature type="transmembrane region" description="Helical" evidence="8">
    <location>
        <begin position="321"/>
        <end position="343"/>
    </location>
</feature>
<keyword evidence="4 8" id="KW-0812">Transmembrane</keyword>
<organism evidence="9 10">
    <name type="scientific">Clostridium gallinarum</name>
    <dbReference type="NCBI Taxonomy" id="2762246"/>
    <lineage>
        <taxon>Bacteria</taxon>
        <taxon>Bacillati</taxon>
        <taxon>Bacillota</taxon>
        <taxon>Clostridia</taxon>
        <taxon>Eubacteriales</taxon>
        <taxon>Clostridiaceae</taxon>
        <taxon>Clostridium</taxon>
    </lineage>
</organism>
<gene>
    <name evidence="9" type="primary">spoVB</name>
    <name evidence="9" type="ORF">H9660_01295</name>
</gene>
<keyword evidence="10" id="KW-1185">Reference proteome</keyword>
<evidence type="ECO:0000256" key="2">
    <source>
        <dbReference type="ARBA" id="ARBA00010199"/>
    </source>
</evidence>
<feature type="transmembrane region" description="Helical" evidence="8">
    <location>
        <begin position="162"/>
        <end position="180"/>
    </location>
</feature>
<proteinExistence type="inferred from homology"/>
<dbReference type="Proteomes" id="UP000640335">
    <property type="component" value="Unassembled WGS sequence"/>
</dbReference>
<keyword evidence="5 8" id="KW-1133">Transmembrane helix</keyword>
<feature type="transmembrane region" description="Helical" evidence="8">
    <location>
        <begin position="413"/>
        <end position="431"/>
    </location>
</feature>
<evidence type="ECO:0000313" key="10">
    <source>
        <dbReference type="Proteomes" id="UP000640335"/>
    </source>
</evidence>
<evidence type="ECO:0000256" key="3">
    <source>
        <dbReference type="ARBA" id="ARBA00022448"/>
    </source>
</evidence>
<feature type="transmembrane region" description="Helical" evidence="8">
    <location>
        <begin position="355"/>
        <end position="377"/>
    </location>
</feature>
<dbReference type="NCBIfam" id="TIGR02900">
    <property type="entry name" value="spore_V_B"/>
    <property type="match status" value="1"/>
</dbReference>
<keyword evidence="3" id="KW-0813">Transport</keyword>
<evidence type="ECO:0000313" key="9">
    <source>
        <dbReference type="EMBL" id="MBD7913775.1"/>
    </source>
</evidence>
<feature type="transmembrane region" description="Helical" evidence="8">
    <location>
        <begin position="12"/>
        <end position="30"/>
    </location>
</feature>
<evidence type="ECO:0000256" key="5">
    <source>
        <dbReference type="ARBA" id="ARBA00022989"/>
    </source>
</evidence>
<feature type="transmembrane region" description="Helical" evidence="8">
    <location>
        <begin position="226"/>
        <end position="247"/>
    </location>
</feature>
<protein>
    <recommendedName>
        <fullName evidence="7">Multidrug-efflux transporter</fullName>
    </recommendedName>
</protein>
<comment type="caution">
    <text evidence="9">The sequence shown here is derived from an EMBL/GenBank/DDBJ whole genome shotgun (WGS) entry which is preliminary data.</text>
</comment>
<dbReference type="Pfam" id="PF01943">
    <property type="entry name" value="Polysacc_synt"/>
    <property type="match status" value="1"/>
</dbReference>
<feature type="transmembrane region" description="Helical" evidence="8">
    <location>
        <begin position="473"/>
        <end position="494"/>
    </location>
</feature>
<dbReference type="PIRSF" id="PIRSF038958">
    <property type="entry name" value="PG_synth_SpoVB"/>
    <property type="match status" value="1"/>
</dbReference>
<dbReference type="PANTHER" id="PTHR43298:SF2">
    <property type="entry name" value="FMN_FAD EXPORTER YEEO-RELATED"/>
    <property type="match status" value="1"/>
</dbReference>
<evidence type="ECO:0000256" key="7">
    <source>
        <dbReference type="ARBA" id="ARBA00031636"/>
    </source>
</evidence>
<dbReference type="InterPro" id="IPR024923">
    <property type="entry name" value="PG_synth_SpoVB"/>
</dbReference>
<feature type="transmembrane region" description="Helical" evidence="8">
    <location>
        <begin position="123"/>
        <end position="141"/>
    </location>
</feature>
<feature type="transmembrane region" description="Helical" evidence="8">
    <location>
        <begin position="389"/>
        <end position="407"/>
    </location>
</feature>
<keyword evidence="6 8" id="KW-0472">Membrane</keyword>
<name>A0ABR8Q032_9CLOT</name>
<dbReference type="PANTHER" id="PTHR43298">
    <property type="entry name" value="MULTIDRUG RESISTANCE PROTEIN NORM-RELATED"/>
    <property type="match status" value="1"/>
</dbReference>
<evidence type="ECO:0000256" key="1">
    <source>
        <dbReference type="ARBA" id="ARBA00004141"/>
    </source>
</evidence>
<feature type="transmembrane region" description="Helical" evidence="8">
    <location>
        <begin position="50"/>
        <end position="72"/>
    </location>
</feature>
<evidence type="ECO:0000256" key="8">
    <source>
        <dbReference type="SAM" id="Phobius"/>
    </source>
</evidence>
<dbReference type="EMBL" id="JACSQZ010000003">
    <property type="protein sequence ID" value="MBD7913775.1"/>
    <property type="molecule type" value="Genomic_DNA"/>
</dbReference>
<feature type="transmembrane region" description="Helical" evidence="8">
    <location>
        <begin position="186"/>
        <end position="206"/>
    </location>
</feature>
<comment type="subcellular location">
    <subcellularLocation>
        <location evidence="1">Membrane</location>
        <topology evidence="1">Multi-pass membrane protein</topology>
    </subcellularLocation>
</comment>
<dbReference type="RefSeq" id="WP_191747755.1">
    <property type="nucleotide sequence ID" value="NZ_JACSQZ010000003.1"/>
</dbReference>
<reference evidence="9 10" key="1">
    <citation type="submission" date="2020-08" db="EMBL/GenBank/DDBJ databases">
        <title>A Genomic Blueprint of the Chicken Gut Microbiome.</title>
        <authorList>
            <person name="Gilroy R."/>
            <person name="Ravi A."/>
            <person name="Getino M."/>
            <person name="Pursley I."/>
            <person name="Horton D.L."/>
            <person name="Alikhan N.-F."/>
            <person name="Baker D."/>
            <person name="Gharbi K."/>
            <person name="Hall N."/>
            <person name="Watson M."/>
            <person name="Adriaenssens E.M."/>
            <person name="Foster-Nyarko E."/>
            <person name="Jarju S."/>
            <person name="Secka A."/>
            <person name="Antonio M."/>
            <person name="Oren A."/>
            <person name="Chaudhuri R."/>
            <person name="La Ragione R.M."/>
            <person name="Hildebrand F."/>
            <person name="Pallen M.J."/>
        </authorList>
    </citation>
    <scope>NUCLEOTIDE SEQUENCE [LARGE SCALE GENOMIC DNA]</scope>
    <source>
        <strain evidence="9 10">Sa3CUN1</strain>
    </source>
</reference>
<accession>A0ABR8Q032</accession>
<feature type="transmembrane region" description="Helical" evidence="8">
    <location>
        <begin position="93"/>
        <end position="111"/>
    </location>
</feature>
<evidence type="ECO:0000256" key="4">
    <source>
        <dbReference type="ARBA" id="ARBA00022692"/>
    </source>
</evidence>
<comment type="similarity">
    <text evidence="2">Belongs to the multi antimicrobial extrusion (MATE) (TC 2.A.66.1) family.</text>
</comment>
<dbReference type="InterPro" id="IPR002797">
    <property type="entry name" value="Polysacc_synth"/>
</dbReference>
<dbReference type="InterPro" id="IPR014249">
    <property type="entry name" value="Spore_V_B"/>
</dbReference>
<feature type="transmembrane region" description="Helical" evidence="8">
    <location>
        <begin position="279"/>
        <end position="300"/>
    </location>
</feature>
<feature type="transmembrane region" description="Helical" evidence="8">
    <location>
        <begin position="438"/>
        <end position="461"/>
    </location>
</feature>
<sequence>MKEDSFLKNSMLLTASNVTTGVLGFIFSIYLADLIGPVGLGLYGLVMPIYNLFICLMTAGIIAAISQVSAIYKSKGQYNNISKTIKCVASFNVIWAVLIGVIVFFLAPYISKYGIHDMRTVNAIRITCPAMVFIALSNILKGYFYGVTKIVVPSFIDILEKAMRIITITLLIFIFNSTSITTLVTLAYLSLAIGELQSLILLLIYYKNIKRKSPPSLDKPERASQLLFNVLVIALPLCINGFLGNLFGTASTLLVPRRLVAAGFDATAALGMIGKFTGMALTIVTFPMIVVMSINSLIVPDLSETISRRDYYNASIRIKKVMKIAFLLGLATTVICNLVPTSLGQMFFKRDDLGIYIKVASLSAPIFFTASTMFGILNGLNRQGIILRNSLIISAIELVCLFIFIGIPGVNILGYGITLFITSSISLFINLREVQKHIYLNLSISNIIIFTLLGILTFIILRTLTANILNNFLILKNIIIIAITFSIFTILNFFGIEED</sequence>